<reference evidence="2" key="1">
    <citation type="journal article" date="2014" name="Int. J. Syst. Evol. Microbiol.">
        <title>Complete genome sequence of Corynebacterium casei LMG S-19264T (=DSM 44701T), isolated from a smear-ripened cheese.</title>
        <authorList>
            <consortium name="US DOE Joint Genome Institute (JGI-PGF)"/>
            <person name="Walter F."/>
            <person name="Albersmeier A."/>
            <person name="Kalinowski J."/>
            <person name="Ruckert C."/>
        </authorList>
    </citation>
    <scope>NUCLEOTIDE SEQUENCE</scope>
    <source>
        <strain evidence="2">CCM 7664</strain>
    </source>
</reference>
<evidence type="ECO:0000313" key="2">
    <source>
        <dbReference type="EMBL" id="GGI55238.1"/>
    </source>
</evidence>
<evidence type="ECO:0000313" key="3">
    <source>
        <dbReference type="Proteomes" id="UP000627205"/>
    </source>
</evidence>
<accession>A0A8J3B510</accession>
<evidence type="ECO:0008006" key="4">
    <source>
        <dbReference type="Google" id="ProtNLM"/>
    </source>
</evidence>
<feature type="transmembrane region" description="Helical" evidence="1">
    <location>
        <begin position="208"/>
        <end position="232"/>
    </location>
</feature>
<organism evidence="2 3">
    <name type="scientific">Oxalicibacterium solurbis</name>
    <dbReference type="NCBI Taxonomy" id="69280"/>
    <lineage>
        <taxon>Bacteria</taxon>
        <taxon>Pseudomonadati</taxon>
        <taxon>Pseudomonadota</taxon>
        <taxon>Betaproteobacteria</taxon>
        <taxon>Burkholderiales</taxon>
        <taxon>Oxalobacteraceae</taxon>
        <taxon>Oxalicibacterium</taxon>
    </lineage>
</organism>
<name>A0A8J3B510_9BURK</name>
<feature type="transmembrane region" description="Helical" evidence="1">
    <location>
        <begin position="17"/>
        <end position="41"/>
    </location>
</feature>
<gene>
    <name evidence="2" type="ORF">GCM10011430_24120</name>
</gene>
<dbReference type="Proteomes" id="UP000627205">
    <property type="component" value="Unassembled WGS sequence"/>
</dbReference>
<sequence>MSAASRARRLLYLVHRWMGVAACVLMALWFVSGIVMLFVGYPKMTPWERLRVLPALQAENCCVPLQQALAAAKSPVKEATLTTVGKHIIYRLQLRDGRIVAIDARTGIKIDIDTPQVLASAQAFLSHTPGHEIGTVDEDRWTHSRALDAHRPLHIVQMEDPDRTRLYLSSATGEVVLDAPLAQRAWNYVGAWLHWLYYFRDRPVDPGWSWIVIVLSALGTITAISGTIVGIWRWRFSNRYKSGSHSPYRESWLHWHHLLGLLFAAIIFTWIFSGLMSMNPLGIFDARGQKPDLAAWRNGDAIAERLPLEPTQAITLLQRTGFQPVEISWRILDGQPYMLARNAAADTRLIMHDGDGFAVRNQWSGDTLLHAATRLLSAPIRSHRELTHHDDYYYARQPEAMMGAVERRLPVWRVRFDDPHATVVYLDPSTGDVALSLDRAQRTGRWLFNFLHSWDLPPMLHAKPWRDIVLILLSLGGLAMCVTGTVIGWRRLCIWYAGKGKGRAKRIS</sequence>
<comment type="caution">
    <text evidence="2">The sequence shown here is derived from an EMBL/GenBank/DDBJ whole genome shotgun (WGS) entry which is preliminary data.</text>
</comment>
<evidence type="ECO:0000256" key="1">
    <source>
        <dbReference type="SAM" id="Phobius"/>
    </source>
</evidence>
<dbReference type="PANTHER" id="PTHR34219:SF6">
    <property type="entry name" value="BLR3280 PROTEIN"/>
    <property type="match status" value="1"/>
</dbReference>
<dbReference type="AlphaFoldDB" id="A0A8J3B510"/>
<dbReference type="Pfam" id="PF03929">
    <property type="entry name" value="PepSY_TM"/>
    <property type="match status" value="1"/>
</dbReference>
<dbReference type="RefSeq" id="WP_188422078.1">
    <property type="nucleotide sequence ID" value="NZ_BMDP01000003.1"/>
</dbReference>
<keyword evidence="1" id="KW-0812">Transmembrane</keyword>
<keyword evidence="3" id="KW-1185">Reference proteome</keyword>
<dbReference type="PANTHER" id="PTHR34219">
    <property type="entry name" value="IRON-REGULATED INNER MEMBRANE PROTEIN-RELATED"/>
    <property type="match status" value="1"/>
</dbReference>
<feature type="transmembrane region" description="Helical" evidence="1">
    <location>
        <begin position="468"/>
        <end position="489"/>
    </location>
</feature>
<keyword evidence="1" id="KW-0472">Membrane</keyword>
<protein>
    <recommendedName>
        <fullName evidence="4">PepSY domain-containing protein</fullName>
    </recommendedName>
</protein>
<proteinExistence type="predicted"/>
<dbReference type="InterPro" id="IPR005625">
    <property type="entry name" value="PepSY-ass_TM"/>
</dbReference>
<feature type="transmembrane region" description="Helical" evidence="1">
    <location>
        <begin position="252"/>
        <end position="272"/>
    </location>
</feature>
<reference evidence="2" key="2">
    <citation type="submission" date="2020-09" db="EMBL/GenBank/DDBJ databases">
        <authorList>
            <person name="Sun Q."/>
            <person name="Sedlacek I."/>
        </authorList>
    </citation>
    <scope>NUCLEOTIDE SEQUENCE</scope>
    <source>
        <strain evidence="2">CCM 7664</strain>
    </source>
</reference>
<keyword evidence="1" id="KW-1133">Transmembrane helix</keyword>
<dbReference type="EMBL" id="BMDP01000003">
    <property type="protein sequence ID" value="GGI55238.1"/>
    <property type="molecule type" value="Genomic_DNA"/>
</dbReference>